<evidence type="ECO:0000256" key="1">
    <source>
        <dbReference type="SAM" id="SignalP"/>
    </source>
</evidence>
<protein>
    <submittedName>
        <fullName evidence="2">Uncharacterized protein</fullName>
    </submittedName>
</protein>
<evidence type="ECO:0000313" key="3">
    <source>
        <dbReference type="Proteomes" id="UP000488506"/>
    </source>
</evidence>
<proteinExistence type="predicted"/>
<dbReference type="EMBL" id="WPAF01000011">
    <property type="protein sequence ID" value="KAF0134172.1"/>
    <property type="molecule type" value="Genomic_DNA"/>
</dbReference>
<dbReference type="AlphaFoldDB" id="A0A833L112"/>
<sequence>MAKWSVIFILFACLPLIFGCATASAPASCGGTSTSSGTLAELSNGEGFDFDTGNKVVTTSSCCDLYATQGGKMDIGGGFGNAQNIYDFSTTYASLETVPSSASGGSWGYNIKGSGGLAGRGFIIRNIDNGTLSSKYYRVWINLNDLPTLKFYWQAI</sequence>
<dbReference type="Proteomes" id="UP000488506">
    <property type="component" value="Unassembled WGS sequence"/>
</dbReference>
<dbReference type="PROSITE" id="PS51257">
    <property type="entry name" value="PROKAR_LIPOPROTEIN"/>
    <property type="match status" value="1"/>
</dbReference>
<evidence type="ECO:0000313" key="2">
    <source>
        <dbReference type="EMBL" id="KAF0134172.1"/>
    </source>
</evidence>
<feature type="signal peptide" evidence="1">
    <location>
        <begin position="1"/>
        <end position="23"/>
    </location>
</feature>
<reference evidence="2 3" key="1">
    <citation type="submission" date="2019-12" db="EMBL/GenBank/DDBJ databases">
        <authorList>
            <person name="Wolfe R."/>
            <person name="Danczak R."/>
            <person name="Wilkins M."/>
        </authorList>
    </citation>
    <scope>NUCLEOTIDE SEQUENCE [LARGE SCALE GENOMIC DNA]</scope>
    <source>
        <strain evidence="2">X2_MaxBin.013</strain>
    </source>
</reference>
<comment type="caution">
    <text evidence="2">The sequence shown here is derived from an EMBL/GenBank/DDBJ whole genome shotgun (WGS) entry which is preliminary data.</text>
</comment>
<keyword evidence="1" id="KW-0732">Signal</keyword>
<gene>
    <name evidence="2" type="ORF">FD145_815</name>
</gene>
<accession>A0A833L112</accession>
<organism evidence="2 3">
    <name type="scientific">Candidatus Saganbacteria bacterium</name>
    <dbReference type="NCBI Taxonomy" id="2575572"/>
    <lineage>
        <taxon>Bacteria</taxon>
        <taxon>Bacillati</taxon>
        <taxon>Saganbacteria</taxon>
    </lineage>
</organism>
<name>A0A833L112_UNCSA</name>
<feature type="chain" id="PRO_5032709784" evidence="1">
    <location>
        <begin position="24"/>
        <end position="156"/>
    </location>
</feature>